<feature type="domain" description="Ig-like" evidence="4">
    <location>
        <begin position="73"/>
        <end position="164"/>
    </location>
</feature>
<dbReference type="AlphaFoldDB" id="A0A8C5QY67"/>
<dbReference type="InterPro" id="IPR036179">
    <property type="entry name" value="Ig-like_dom_sf"/>
</dbReference>
<dbReference type="FunFam" id="2.60.40.10:FF:001726">
    <property type="entry name" value="Signal-regulatory protein beta 3"/>
    <property type="match status" value="1"/>
</dbReference>
<evidence type="ECO:0000313" key="6">
    <source>
        <dbReference type="Proteomes" id="UP000694569"/>
    </source>
</evidence>
<dbReference type="Pfam" id="PF07654">
    <property type="entry name" value="C1-set"/>
    <property type="match status" value="1"/>
</dbReference>
<dbReference type="Proteomes" id="UP000694569">
    <property type="component" value="Unplaced"/>
</dbReference>
<proteinExistence type="predicted"/>
<organism evidence="5 6">
    <name type="scientific">Leptobrachium leishanense</name>
    <name type="common">Leishan spiny toad</name>
    <dbReference type="NCBI Taxonomy" id="445787"/>
    <lineage>
        <taxon>Eukaryota</taxon>
        <taxon>Metazoa</taxon>
        <taxon>Chordata</taxon>
        <taxon>Craniata</taxon>
        <taxon>Vertebrata</taxon>
        <taxon>Euteleostomi</taxon>
        <taxon>Amphibia</taxon>
        <taxon>Batrachia</taxon>
        <taxon>Anura</taxon>
        <taxon>Pelobatoidea</taxon>
        <taxon>Megophryidae</taxon>
        <taxon>Leptobrachium</taxon>
    </lineage>
</organism>
<sequence length="345" mass="39368">MWYYLVKEIVRYHDKLVISHPRVSFDERAARIGNASILLSNMKIEDEGIYSCLVIYSLERVEADIILDVLVPPKIQVSSKEVSEEKEKTLICSVNGFYPGDITITWLRDGEVLQNSSLGKKQRNEDHTYGVTSMVNVTSGRELETVSCRVQHESLLEPLQEDFQLVYREETRRIPVIIGVCCAAALLVAAVGIGLFIWKRKPRKKGGFTLSDIDGPDKLIDGEVVTLSCTGDHWAKKTRVTWLEERAGGDPEIIQSHGGDPEEAERLLNTSYDMDTKHMGSQRWSSNLRFIFHVANHKGVTFICRFTSRKKKQEKRFHCNEVYGKNMCFINITVNHILTITRLLH</sequence>
<keyword evidence="6" id="KW-1185">Reference proteome</keyword>
<accession>A0A8C5QY67</accession>
<reference evidence="5" key="2">
    <citation type="submission" date="2025-09" db="UniProtKB">
        <authorList>
            <consortium name="Ensembl"/>
        </authorList>
    </citation>
    <scope>IDENTIFICATION</scope>
</reference>
<dbReference type="OrthoDB" id="10043043at2759"/>
<evidence type="ECO:0000256" key="3">
    <source>
        <dbReference type="SAM" id="Phobius"/>
    </source>
</evidence>
<reference evidence="5" key="1">
    <citation type="submission" date="2025-08" db="UniProtKB">
        <authorList>
            <consortium name="Ensembl"/>
        </authorList>
    </citation>
    <scope>IDENTIFICATION</scope>
</reference>
<keyword evidence="2" id="KW-0325">Glycoprotein</keyword>
<protein>
    <recommendedName>
        <fullName evidence="4">Ig-like domain-containing protein</fullName>
    </recommendedName>
</protein>
<evidence type="ECO:0000256" key="1">
    <source>
        <dbReference type="ARBA" id="ARBA00023157"/>
    </source>
</evidence>
<dbReference type="Gene3D" id="2.60.40.10">
    <property type="entry name" value="Immunoglobulins"/>
    <property type="match status" value="3"/>
</dbReference>
<dbReference type="CDD" id="cd00098">
    <property type="entry name" value="IgC1"/>
    <property type="match status" value="1"/>
</dbReference>
<dbReference type="InterPro" id="IPR013783">
    <property type="entry name" value="Ig-like_fold"/>
</dbReference>
<dbReference type="InterPro" id="IPR051755">
    <property type="entry name" value="Ig-like_CS_Receptor"/>
</dbReference>
<keyword evidence="3" id="KW-0812">Transmembrane</keyword>
<dbReference type="GeneTree" id="ENSGT00690000102227"/>
<dbReference type="PROSITE" id="PS50835">
    <property type="entry name" value="IG_LIKE"/>
    <property type="match status" value="1"/>
</dbReference>
<dbReference type="Ensembl" id="ENSLLET00000045699.1">
    <property type="protein sequence ID" value="ENSLLEP00000043939.1"/>
    <property type="gene ID" value="ENSLLEG00000027929.1"/>
</dbReference>
<dbReference type="InterPro" id="IPR007110">
    <property type="entry name" value="Ig-like_dom"/>
</dbReference>
<feature type="transmembrane region" description="Helical" evidence="3">
    <location>
        <begin position="174"/>
        <end position="198"/>
    </location>
</feature>
<evidence type="ECO:0000259" key="4">
    <source>
        <dbReference type="PROSITE" id="PS50835"/>
    </source>
</evidence>
<keyword evidence="3" id="KW-1133">Transmembrane helix</keyword>
<dbReference type="PANTHER" id="PTHR19971">
    <property type="entry name" value="SIGNAL-REGULATORY PROTEIN BETA"/>
    <property type="match status" value="1"/>
</dbReference>
<evidence type="ECO:0000313" key="5">
    <source>
        <dbReference type="Ensembl" id="ENSLLEP00000043939.1"/>
    </source>
</evidence>
<keyword evidence="1" id="KW-1015">Disulfide bond</keyword>
<name>A0A8C5QY67_9ANUR</name>
<dbReference type="SUPFAM" id="SSF48726">
    <property type="entry name" value="Immunoglobulin"/>
    <property type="match status" value="2"/>
</dbReference>
<dbReference type="InterPro" id="IPR003597">
    <property type="entry name" value="Ig_C1-set"/>
</dbReference>
<keyword evidence="3" id="KW-0472">Membrane</keyword>
<dbReference type="SMART" id="SM00407">
    <property type="entry name" value="IGc1"/>
    <property type="match status" value="1"/>
</dbReference>
<evidence type="ECO:0000256" key="2">
    <source>
        <dbReference type="ARBA" id="ARBA00023180"/>
    </source>
</evidence>